<dbReference type="EMBL" id="BJTG01000016">
    <property type="protein sequence ID" value="GEJ59537.1"/>
    <property type="molecule type" value="Genomic_DNA"/>
</dbReference>
<dbReference type="AlphaFoldDB" id="A0A7I9VU94"/>
<proteinExistence type="predicted"/>
<evidence type="ECO:0000256" key="1">
    <source>
        <dbReference type="SAM" id="MobiDB-lite"/>
    </source>
</evidence>
<protein>
    <recommendedName>
        <fullName evidence="2">Putative phage metallopeptidase domain-containing protein</fullName>
    </recommendedName>
</protein>
<gene>
    <name evidence="3" type="ORF">AMYX_42780</name>
</gene>
<organism evidence="3 4">
    <name type="scientific">Anaeromyxobacter diazotrophicus</name>
    <dbReference type="NCBI Taxonomy" id="2590199"/>
    <lineage>
        <taxon>Bacteria</taxon>
        <taxon>Pseudomonadati</taxon>
        <taxon>Myxococcota</taxon>
        <taxon>Myxococcia</taxon>
        <taxon>Myxococcales</taxon>
        <taxon>Cystobacterineae</taxon>
        <taxon>Anaeromyxobacteraceae</taxon>
        <taxon>Anaeromyxobacter</taxon>
    </lineage>
</organism>
<feature type="region of interest" description="Disordered" evidence="1">
    <location>
        <begin position="179"/>
        <end position="206"/>
    </location>
</feature>
<dbReference type="Proteomes" id="UP000503640">
    <property type="component" value="Unassembled WGS sequence"/>
</dbReference>
<sequence>MTLAVKRLIRDLAGRLPELAHVEASRVLVVAGEARGSSRATIRGGQLGPPRAGGKRRFLRLRGRDLRYVITLRPLWFLASTAEERVATLLHELYHASIRFDGSLHRERRHARLPRARYDRHVQELLRRYLAAAPPELVAPFSGEGVVKIRMWLRGPRAGRVRGAGRDAGPLLFHGYMPLRTRAPREAEPEARPRRRRRGRDEEEGE</sequence>
<evidence type="ECO:0000259" key="2">
    <source>
        <dbReference type="Pfam" id="PF18894"/>
    </source>
</evidence>
<keyword evidence="4" id="KW-1185">Reference proteome</keyword>
<evidence type="ECO:0000313" key="4">
    <source>
        <dbReference type="Proteomes" id="UP000503640"/>
    </source>
</evidence>
<feature type="domain" description="Putative phage metallopeptidase" evidence="2">
    <location>
        <begin position="5"/>
        <end position="105"/>
    </location>
</feature>
<reference evidence="4" key="1">
    <citation type="journal article" date="2020" name="Appl. Environ. Microbiol.">
        <title>Diazotrophic Anaeromyxobacter Isolates from Soils.</title>
        <authorList>
            <person name="Masuda Y."/>
            <person name="Yamanaka H."/>
            <person name="Xu Z.X."/>
            <person name="Shiratori Y."/>
            <person name="Aono T."/>
            <person name="Amachi S."/>
            <person name="Senoo K."/>
            <person name="Itoh H."/>
        </authorList>
    </citation>
    <scope>NUCLEOTIDE SEQUENCE [LARGE SCALE GENOMIC DNA]</scope>
    <source>
        <strain evidence="4">R267</strain>
    </source>
</reference>
<feature type="compositionally biased region" description="Basic and acidic residues" evidence="1">
    <location>
        <begin position="183"/>
        <end position="192"/>
    </location>
</feature>
<evidence type="ECO:0000313" key="3">
    <source>
        <dbReference type="EMBL" id="GEJ59537.1"/>
    </source>
</evidence>
<dbReference type="InterPro" id="IPR043998">
    <property type="entry name" value="Put_Metallopep"/>
</dbReference>
<comment type="caution">
    <text evidence="3">The sequence shown here is derived from an EMBL/GenBank/DDBJ whole genome shotgun (WGS) entry which is preliminary data.</text>
</comment>
<dbReference type="Pfam" id="PF18894">
    <property type="entry name" value="PhageMetallopep"/>
    <property type="match status" value="1"/>
</dbReference>
<name>A0A7I9VU94_9BACT</name>
<accession>A0A7I9VU94</accession>